<evidence type="ECO:0000256" key="1">
    <source>
        <dbReference type="ARBA" id="ARBA00001946"/>
    </source>
</evidence>
<evidence type="ECO:0000256" key="3">
    <source>
        <dbReference type="ARBA" id="ARBA00022705"/>
    </source>
</evidence>
<dbReference type="GO" id="GO:0004523">
    <property type="term" value="F:RNA-DNA hybrid ribonuclease activity"/>
    <property type="evidence" value="ECO:0007669"/>
    <property type="project" value="TreeGrafter"/>
</dbReference>
<keyword evidence="8 17" id="KW-0378">Hydrolase</keyword>
<evidence type="ECO:0000313" key="17">
    <source>
        <dbReference type="EMBL" id="CAG2223714.1"/>
    </source>
</evidence>
<keyword evidence="9" id="KW-0269">Exonuclease</keyword>
<dbReference type="GO" id="GO:0030145">
    <property type="term" value="F:manganese ion binding"/>
    <property type="evidence" value="ECO:0007669"/>
    <property type="project" value="TreeGrafter"/>
</dbReference>
<evidence type="ECO:0000313" key="18">
    <source>
        <dbReference type="Proteomes" id="UP000683360"/>
    </source>
</evidence>
<dbReference type="Pfam" id="PF00752">
    <property type="entry name" value="XPG_N"/>
    <property type="match status" value="1"/>
</dbReference>
<dbReference type="Proteomes" id="UP000683360">
    <property type="component" value="Unassembled WGS sequence"/>
</dbReference>
<dbReference type="PANTHER" id="PTHR11081:SF9">
    <property type="entry name" value="FLAP ENDONUCLEASE 1"/>
    <property type="match status" value="1"/>
</dbReference>
<evidence type="ECO:0000256" key="4">
    <source>
        <dbReference type="ARBA" id="ARBA00022722"/>
    </source>
</evidence>
<keyword evidence="2" id="KW-0597">Phosphoprotein</keyword>
<dbReference type="GO" id="GO:0003677">
    <property type="term" value="F:DNA binding"/>
    <property type="evidence" value="ECO:0007669"/>
    <property type="project" value="InterPro"/>
</dbReference>
<dbReference type="OrthoDB" id="1937206at2759"/>
<keyword evidence="10" id="KW-0460">Magnesium</keyword>
<evidence type="ECO:0000256" key="8">
    <source>
        <dbReference type="ARBA" id="ARBA00022801"/>
    </source>
</evidence>
<evidence type="ECO:0000256" key="11">
    <source>
        <dbReference type="ARBA" id="ARBA00023128"/>
    </source>
</evidence>
<sequence length="335" mass="38744">MIQTHEKIRNLASNGSSAEELWLLFKTKLNQSVTNHIPHKIAKQKDSLPWLTPNVRKLIRRRDRLYKRKKKSADPKITSKFKEARQKVQKELRRAYWKYIENIVTPKEETQPHSNMKRFWTYIKHMKTDSSGVAPLRSDGVLHSHPVDQATILNKQFQSAFSSKETYSPEEFKSRCNMPGLTKLLGDHAPGCMKEQEIKNYFGRKVAIDASMCIYQFLIAVRQDGSQLMNEDGETTSHLMGMFYRSIRMLEHGIKPVYVFDGKPPDMKSGEFIDLCILLGCDYCESIRGIGPKRAYNLVKQHHSIEEILKHLDSKQEEQKGSAKKKAKGSYKRGK</sequence>
<feature type="region of interest" description="Disordered" evidence="15">
    <location>
        <begin position="313"/>
        <end position="335"/>
    </location>
</feature>
<protein>
    <submittedName>
        <fullName evidence="17">FEN1</fullName>
        <ecNumber evidence="17">3.-.-.-</ecNumber>
    </submittedName>
</protein>
<evidence type="ECO:0000256" key="15">
    <source>
        <dbReference type="SAM" id="MobiDB-lite"/>
    </source>
</evidence>
<accession>A0A8S3T401</accession>
<dbReference type="InterPro" id="IPR019974">
    <property type="entry name" value="XPG_CS"/>
</dbReference>
<evidence type="ECO:0000256" key="7">
    <source>
        <dbReference type="ARBA" id="ARBA00022763"/>
    </source>
</evidence>
<dbReference type="Gene3D" id="3.40.50.1010">
    <property type="entry name" value="5'-nuclease"/>
    <property type="match status" value="1"/>
</dbReference>
<reference evidence="17" key="1">
    <citation type="submission" date="2021-03" db="EMBL/GenBank/DDBJ databases">
        <authorList>
            <person name="Bekaert M."/>
        </authorList>
    </citation>
    <scope>NUCLEOTIDE SEQUENCE</scope>
</reference>
<comment type="similarity">
    <text evidence="14">Belongs to the XPG/RAD2 endonuclease family. FEN1 subfamily.</text>
</comment>
<evidence type="ECO:0000256" key="5">
    <source>
        <dbReference type="ARBA" id="ARBA00022723"/>
    </source>
</evidence>
<comment type="caution">
    <text evidence="17">The sequence shown here is derived from an EMBL/GenBank/DDBJ whole genome shotgun (WGS) entry which is preliminary data.</text>
</comment>
<keyword evidence="5" id="KW-0479">Metal-binding</keyword>
<gene>
    <name evidence="17" type="ORF">MEDL_36912</name>
</gene>
<feature type="domain" description="XPG N-terminal" evidence="16">
    <location>
        <begin position="178"/>
        <end position="271"/>
    </location>
</feature>
<dbReference type="PRINTS" id="PR00853">
    <property type="entry name" value="XPGRADSUPER"/>
</dbReference>
<dbReference type="AlphaFoldDB" id="A0A8S3T401"/>
<dbReference type="SUPFAM" id="SSF47807">
    <property type="entry name" value="5' to 3' exonuclease, C-terminal subdomain"/>
    <property type="match status" value="1"/>
</dbReference>
<evidence type="ECO:0000256" key="12">
    <source>
        <dbReference type="ARBA" id="ARBA00023204"/>
    </source>
</evidence>
<dbReference type="GO" id="GO:0006260">
    <property type="term" value="P:DNA replication"/>
    <property type="evidence" value="ECO:0007669"/>
    <property type="project" value="UniProtKB-KW"/>
</dbReference>
<name>A0A8S3T401_MYTED</name>
<dbReference type="PANTHER" id="PTHR11081">
    <property type="entry name" value="FLAP ENDONUCLEASE FAMILY MEMBER"/>
    <property type="match status" value="1"/>
</dbReference>
<keyword evidence="11" id="KW-0496">Mitochondrion</keyword>
<evidence type="ECO:0000256" key="6">
    <source>
        <dbReference type="ARBA" id="ARBA00022759"/>
    </source>
</evidence>
<dbReference type="CDD" id="cd09907">
    <property type="entry name" value="H3TH_FEN1-Euk"/>
    <property type="match status" value="1"/>
</dbReference>
<dbReference type="InterPro" id="IPR006084">
    <property type="entry name" value="XPG/Rad2"/>
</dbReference>
<comment type="cofactor">
    <cofactor evidence="1">
        <name>Mg(2+)</name>
        <dbReference type="ChEBI" id="CHEBI:18420"/>
    </cofactor>
</comment>
<dbReference type="InterPro" id="IPR006085">
    <property type="entry name" value="XPG_DNA_repair_N"/>
</dbReference>
<dbReference type="SMART" id="SM00485">
    <property type="entry name" value="XPGN"/>
    <property type="match status" value="1"/>
</dbReference>
<keyword evidence="6" id="KW-0255">Endonuclease</keyword>
<evidence type="ECO:0000256" key="10">
    <source>
        <dbReference type="ARBA" id="ARBA00022842"/>
    </source>
</evidence>
<dbReference type="SMART" id="SM00279">
    <property type="entry name" value="HhH2"/>
    <property type="match status" value="1"/>
</dbReference>
<dbReference type="EMBL" id="CAJPWZ010001791">
    <property type="protein sequence ID" value="CAG2223714.1"/>
    <property type="molecule type" value="Genomic_DNA"/>
</dbReference>
<keyword evidence="18" id="KW-1185">Reference proteome</keyword>
<dbReference type="InterPro" id="IPR008918">
    <property type="entry name" value="HhH2"/>
</dbReference>
<feature type="compositionally biased region" description="Basic residues" evidence="15">
    <location>
        <begin position="322"/>
        <end position="335"/>
    </location>
</feature>
<dbReference type="InterPro" id="IPR036279">
    <property type="entry name" value="5-3_exonuclease_C_sf"/>
</dbReference>
<dbReference type="FunFam" id="1.10.150.20:FF:000009">
    <property type="entry name" value="Flap endonuclease 1"/>
    <property type="match status" value="1"/>
</dbReference>
<dbReference type="GO" id="GO:0005634">
    <property type="term" value="C:nucleus"/>
    <property type="evidence" value="ECO:0007669"/>
    <property type="project" value="TreeGrafter"/>
</dbReference>
<keyword evidence="13" id="KW-0539">Nucleus</keyword>
<dbReference type="InterPro" id="IPR029060">
    <property type="entry name" value="PIN-like_dom_sf"/>
</dbReference>
<dbReference type="GO" id="GO:0017108">
    <property type="term" value="F:5'-flap endonuclease activity"/>
    <property type="evidence" value="ECO:0007669"/>
    <property type="project" value="TreeGrafter"/>
</dbReference>
<evidence type="ECO:0000256" key="9">
    <source>
        <dbReference type="ARBA" id="ARBA00022839"/>
    </source>
</evidence>
<organism evidence="17 18">
    <name type="scientific">Mytilus edulis</name>
    <name type="common">Blue mussel</name>
    <dbReference type="NCBI Taxonomy" id="6550"/>
    <lineage>
        <taxon>Eukaryota</taxon>
        <taxon>Metazoa</taxon>
        <taxon>Spiralia</taxon>
        <taxon>Lophotrochozoa</taxon>
        <taxon>Mollusca</taxon>
        <taxon>Bivalvia</taxon>
        <taxon>Autobranchia</taxon>
        <taxon>Pteriomorphia</taxon>
        <taxon>Mytilida</taxon>
        <taxon>Mytiloidea</taxon>
        <taxon>Mytilidae</taxon>
        <taxon>Mytilinae</taxon>
        <taxon>Mytilus</taxon>
    </lineage>
</organism>
<dbReference type="EC" id="3.-.-.-" evidence="17"/>
<dbReference type="GO" id="GO:0006281">
    <property type="term" value="P:DNA repair"/>
    <property type="evidence" value="ECO:0007669"/>
    <property type="project" value="UniProtKB-KW"/>
</dbReference>
<dbReference type="SUPFAM" id="SSF88723">
    <property type="entry name" value="PIN domain-like"/>
    <property type="match status" value="1"/>
</dbReference>
<dbReference type="GO" id="GO:0008409">
    <property type="term" value="F:5'-3' exonuclease activity"/>
    <property type="evidence" value="ECO:0007669"/>
    <property type="project" value="TreeGrafter"/>
</dbReference>
<keyword evidence="7" id="KW-0227">DNA damage</keyword>
<evidence type="ECO:0000259" key="16">
    <source>
        <dbReference type="SMART" id="SM00485"/>
    </source>
</evidence>
<proteinExistence type="inferred from homology"/>
<keyword evidence="4" id="KW-0540">Nuclease</keyword>
<evidence type="ECO:0000256" key="14">
    <source>
        <dbReference type="ARBA" id="ARBA00034726"/>
    </source>
</evidence>
<evidence type="ECO:0000256" key="13">
    <source>
        <dbReference type="ARBA" id="ARBA00023242"/>
    </source>
</evidence>
<keyword evidence="3" id="KW-0235">DNA replication</keyword>
<dbReference type="GO" id="GO:0000287">
    <property type="term" value="F:magnesium ion binding"/>
    <property type="evidence" value="ECO:0007669"/>
    <property type="project" value="TreeGrafter"/>
</dbReference>
<evidence type="ECO:0000256" key="2">
    <source>
        <dbReference type="ARBA" id="ARBA00022553"/>
    </source>
</evidence>
<keyword evidence="12" id="KW-0234">DNA repair</keyword>
<dbReference type="PROSITE" id="PS00841">
    <property type="entry name" value="XPG_1"/>
    <property type="match status" value="1"/>
</dbReference>